<feature type="active site" description="Charge relay system" evidence="5">
    <location>
        <position position="467"/>
    </location>
</feature>
<dbReference type="Gene3D" id="3.40.50.200">
    <property type="entry name" value="Peptidase S8/S53 domain"/>
    <property type="match status" value="1"/>
</dbReference>
<keyword evidence="3 5" id="KW-0378">Hydrolase</keyword>
<gene>
    <name evidence="8" type="ORF">BE04_32600</name>
</gene>
<evidence type="ECO:0000256" key="4">
    <source>
        <dbReference type="ARBA" id="ARBA00022825"/>
    </source>
</evidence>
<proteinExistence type="inferred from homology"/>
<dbReference type="Proteomes" id="UP000075604">
    <property type="component" value="Unassembled WGS sequence"/>
</dbReference>
<dbReference type="AlphaFoldDB" id="A0A150P409"/>
<evidence type="ECO:0000256" key="6">
    <source>
        <dbReference type="RuleBase" id="RU003355"/>
    </source>
</evidence>
<dbReference type="InterPro" id="IPR023827">
    <property type="entry name" value="Peptidase_S8_Asp-AS"/>
</dbReference>
<reference evidence="8 9" key="1">
    <citation type="submission" date="2014-02" db="EMBL/GenBank/DDBJ databases">
        <title>The small core and large imbalanced accessory genome model reveals a collaborative survival strategy of Sorangium cellulosum strains in nature.</title>
        <authorList>
            <person name="Han K."/>
            <person name="Peng R."/>
            <person name="Blom J."/>
            <person name="Li Y.-Z."/>
        </authorList>
    </citation>
    <scope>NUCLEOTIDE SEQUENCE [LARGE SCALE GENOMIC DNA]</scope>
    <source>
        <strain evidence="8 9">So0157-18</strain>
    </source>
</reference>
<dbReference type="SUPFAM" id="SSF52743">
    <property type="entry name" value="Subtilisin-like"/>
    <property type="match status" value="1"/>
</dbReference>
<dbReference type="InterPro" id="IPR036852">
    <property type="entry name" value="Peptidase_S8/S53_dom_sf"/>
</dbReference>
<organism evidence="8 9">
    <name type="scientific">Sorangium cellulosum</name>
    <name type="common">Polyangium cellulosum</name>
    <dbReference type="NCBI Taxonomy" id="56"/>
    <lineage>
        <taxon>Bacteria</taxon>
        <taxon>Pseudomonadati</taxon>
        <taxon>Myxococcota</taxon>
        <taxon>Polyangia</taxon>
        <taxon>Polyangiales</taxon>
        <taxon>Polyangiaceae</taxon>
        <taxon>Sorangium</taxon>
    </lineage>
</organism>
<dbReference type="PRINTS" id="PR00723">
    <property type="entry name" value="SUBTILISIN"/>
</dbReference>
<dbReference type="GO" id="GO:0004252">
    <property type="term" value="F:serine-type endopeptidase activity"/>
    <property type="evidence" value="ECO:0007669"/>
    <property type="project" value="UniProtKB-UniRule"/>
</dbReference>
<sequence length="526" mass="55658">MGISQSFAAIVKELAEKSGVRTRTDADMMAVATSVIAQRGASATVVDAAAAPKRYIVAAPPHQRFSATAVQASLRMVETFLGPNIMRSDGPAEAKVVAMSPVEAILLKERFGSLLIEEDVQYLLRQSPLMPELAPIMVPQAGARRLEVRVTAGGKPVPAAKILLRPKSAALEGYQAATDNDGVAVFTVRATDHAFDEVIVRSHARYWSRLLENVAYQPVLSVALSPLAPDGFDWGHRAMKVEQRGERRGRGVKIAVIDSGIAPHPHLNVKGGRNFIVGESPDGWGHDLDGHGTHCAGIIAAVEKAHGSWGWVPDVELYALRIFGGADGGGHASDIAAAVNWAVANGCDIINMSFGAKTPSSFLRTAIEKAADKGVLCVAAAGNQGSDQVNYPAAFDHVIGVSAVGRRDAYPEGSLHRAAESSLGRPDTGYYFATFSNWGSAVDFCAPGVAITSTVPEDAFGAWDGTSMAAPHVAGMAAVVLQANPSYRDPPDRRIERIRTHLCELAVDLGISPDRQGAGLLELRSV</sequence>
<name>A0A150P409_SORCE</name>
<dbReference type="Pfam" id="PF00082">
    <property type="entry name" value="Peptidase_S8"/>
    <property type="match status" value="1"/>
</dbReference>
<protein>
    <recommendedName>
        <fullName evidence="7">Peptidase S8/S53 domain-containing protein</fullName>
    </recommendedName>
</protein>
<dbReference type="EMBL" id="JELX01004091">
    <property type="protein sequence ID" value="KYF50397.1"/>
    <property type="molecule type" value="Genomic_DNA"/>
</dbReference>
<comment type="caution">
    <text evidence="8">The sequence shown here is derived from an EMBL/GenBank/DDBJ whole genome shotgun (WGS) entry which is preliminary data.</text>
</comment>
<dbReference type="PROSITE" id="PS00138">
    <property type="entry name" value="SUBTILASE_SER"/>
    <property type="match status" value="1"/>
</dbReference>
<evidence type="ECO:0000313" key="8">
    <source>
        <dbReference type="EMBL" id="KYF50397.1"/>
    </source>
</evidence>
<dbReference type="PANTHER" id="PTHR43806">
    <property type="entry name" value="PEPTIDASE S8"/>
    <property type="match status" value="1"/>
</dbReference>
<evidence type="ECO:0000256" key="2">
    <source>
        <dbReference type="ARBA" id="ARBA00022670"/>
    </source>
</evidence>
<keyword evidence="4 5" id="KW-0720">Serine protease</keyword>
<dbReference type="InterPro" id="IPR023828">
    <property type="entry name" value="Peptidase_S8_Ser-AS"/>
</dbReference>
<keyword evidence="2 5" id="KW-0645">Protease</keyword>
<dbReference type="InterPro" id="IPR015500">
    <property type="entry name" value="Peptidase_S8_subtilisin-rel"/>
</dbReference>
<feature type="active site" description="Charge relay system" evidence="5">
    <location>
        <position position="291"/>
    </location>
</feature>
<comment type="similarity">
    <text evidence="1 5 6">Belongs to the peptidase S8 family.</text>
</comment>
<dbReference type="GO" id="GO:0006508">
    <property type="term" value="P:proteolysis"/>
    <property type="evidence" value="ECO:0007669"/>
    <property type="project" value="UniProtKB-KW"/>
</dbReference>
<feature type="active site" description="Charge relay system" evidence="5">
    <location>
        <position position="258"/>
    </location>
</feature>
<dbReference type="InterPro" id="IPR022398">
    <property type="entry name" value="Peptidase_S8_His-AS"/>
</dbReference>
<dbReference type="PANTHER" id="PTHR43806:SF11">
    <property type="entry name" value="CEREVISIN-RELATED"/>
    <property type="match status" value="1"/>
</dbReference>
<feature type="domain" description="Peptidase S8/S53" evidence="7">
    <location>
        <begin position="249"/>
        <end position="517"/>
    </location>
</feature>
<evidence type="ECO:0000256" key="5">
    <source>
        <dbReference type="PROSITE-ProRule" id="PRU01240"/>
    </source>
</evidence>
<dbReference type="PROSITE" id="PS51892">
    <property type="entry name" value="SUBTILASE"/>
    <property type="match status" value="1"/>
</dbReference>
<evidence type="ECO:0000256" key="1">
    <source>
        <dbReference type="ARBA" id="ARBA00011073"/>
    </source>
</evidence>
<evidence type="ECO:0000259" key="7">
    <source>
        <dbReference type="Pfam" id="PF00082"/>
    </source>
</evidence>
<dbReference type="InterPro" id="IPR000209">
    <property type="entry name" value="Peptidase_S8/S53_dom"/>
</dbReference>
<dbReference type="PROSITE" id="PS00137">
    <property type="entry name" value="SUBTILASE_HIS"/>
    <property type="match status" value="1"/>
</dbReference>
<evidence type="ECO:0000256" key="3">
    <source>
        <dbReference type="ARBA" id="ARBA00022801"/>
    </source>
</evidence>
<dbReference type="PROSITE" id="PS00136">
    <property type="entry name" value="SUBTILASE_ASP"/>
    <property type="match status" value="1"/>
</dbReference>
<dbReference type="InterPro" id="IPR050131">
    <property type="entry name" value="Peptidase_S8_subtilisin-like"/>
</dbReference>
<accession>A0A150P409</accession>
<evidence type="ECO:0000313" key="9">
    <source>
        <dbReference type="Proteomes" id="UP000075604"/>
    </source>
</evidence>